<gene>
    <name evidence="2" type="ordered locus">AM1_4814</name>
</gene>
<dbReference type="RefSeq" id="WP_012165065.1">
    <property type="nucleotide sequence ID" value="NC_009925.1"/>
</dbReference>
<feature type="domain" description="Pyridoxamine 5'-phosphate oxidase N-terminal" evidence="1">
    <location>
        <begin position="8"/>
        <end position="129"/>
    </location>
</feature>
<evidence type="ECO:0000313" key="2">
    <source>
        <dbReference type="EMBL" id="ABW29785.1"/>
    </source>
</evidence>
<dbReference type="PANTHER" id="PTHR39336">
    <property type="entry name" value="PYRIDOXAMINE PHOSPHATE OXIDASE FAMILY PROTEIN (AFU_ORTHOLOGUE AFUA_6G11440)"/>
    <property type="match status" value="1"/>
</dbReference>
<reference evidence="2 3" key="1">
    <citation type="journal article" date="2008" name="Proc. Natl. Acad. Sci. U.S.A.">
        <title>Niche adaptation and genome expansion in the chlorophyll d-producing cyanobacterium Acaryochloris marina.</title>
        <authorList>
            <person name="Swingley W.D."/>
            <person name="Chen M."/>
            <person name="Cheung P.C."/>
            <person name="Conrad A.L."/>
            <person name="Dejesa L.C."/>
            <person name="Hao J."/>
            <person name="Honchak B.M."/>
            <person name="Karbach L.E."/>
            <person name="Kurdoglu A."/>
            <person name="Lahiri S."/>
            <person name="Mastrian S.D."/>
            <person name="Miyashita H."/>
            <person name="Page L."/>
            <person name="Ramakrishna P."/>
            <person name="Satoh S."/>
            <person name="Sattley W.M."/>
            <person name="Shimada Y."/>
            <person name="Taylor H.L."/>
            <person name="Tomo T."/>
            <person name="Tsuchiya T."/>
            <person name="Wang Z.T."/>
            <person name="Raymond J."/>
            <person name="Mimuro M."/>
            <person name="Blankenship R.E."/>
            <person name="Touchman J.W."/>
        </authorList>
    </citation>
    <scope>NUCLEOTIDE SEQUENCE [LARGE SCALE GENOMIC DNA]</scope>
    <source>
        <strain evidence="3">MBIC 11017</strain>
    </source>
</reference>
<dbReference type="KEGG" id="amr:AM1_4814"/>
<name>B0C2J5_ACAM1</name>
<dbReference type="OrthoDB" id="115989at2"/>
<dbReference type="InterPro" id="IPR011576">
    <property type="entry name" value="Pyridox_Oxase_N"/>
</dbReference>
<dbReference type="Pfam" id="PF01243">
    <property type="entry name" value="PNPOx_N"/>
    <property type="match status" value="1"/>
</dbReference>
<dbReference type="Proteomes" id="UP000000268">
    <property type="component" value="Chromosome"/>
</dbReference>
<dbReference type="SUPFAM" id="SSF50475">
    <property type="entry name" value="FMN-binding split barrel"/>
    <property type="match status" value="1"/>
</dbReference>
<dbReference type="EMBL" id="CP000828">
    <property type="protein sequence ID" value="ABW29785.1"/>
    <property type="molecule type" value="Genomic_DNA"/>
</dbReference>
<organism evidence="2 3">
    <name type="scientific">Acaryochloris marina (strain MBIC 11017)</name>
    <dbReference type="NCBI Taxonomy" id="329726"/>
    <lineage>
        <taxon>Bacteria</taxon>
        <taxon>Bacillati</taxon>
        <taxon>Cyanobacteriota</taxon>
        <taxon>Cyanophyceae</taxon>
        <taxon>Acaryochloridales</taxon>
        <taxon>Acaryochloridaceae</taxon>
        <taxon>Acaryochloris</taxon>
    </lineage>
</organism>
<dbReference type="AlphaFoldDB" id="B0C2J5"/>
<dbReference type="eggNOG" id="COG3576">
    <property type="taxonomic scope" value="Bacteria"/>
</dbReference>
<proteinExistence type="predicted"/>
<sequence>MAKFYSELTPALQAFIQKQQIFFTASAPRQGRVNLSPKGMNTFRCLGKNEVAYLDLTGSGNETSAHVAENGRLTIMFCSFAGDPLILRLYGQGEVIRPWDRTWPDWFKPFDALPGARQIVALHIESVQISCGFGVPLYDYQGDRDQLIQWATQKGEEGLRDYQAQKNQVSIDGYPTGLMAEG</sequence>
<dbReference type="STRING" id="329726.AM1_4814"/>
<protein>
    <submittedName>
        <fullName evidence="2">Pyridoxamine 5'-phosphate oxidase-related, FMN-binding</fullName>
    </submittedName>
</protein>
<dbReference type="InterPro" id="IPR012349">
    <property type="entry name" value="Split_barrel_FMN-bd"/>
</dbReference>
<evidence type="ECO:0000313" key="3">
    <source>
        <dbReference type="Proteomes" id="UP000000268"/>
    </source>
</evidence>
<keyword evidence="3" id="KW-1185">Reference proteome</keyword>
<accession>B0C2J5</accession>
<evidence type="ECO:0000259" key="1">
    <source>
        <dbReference type="Pfam" id="PF01243"/>
    </source>
</evidence>
<dbReference type="Gene3D" id="2.30.110.10">
    <property type="entry name" value="Electron Transport, Fmn-binding Protein, Chain A"/>
    <property type="match status" value="1"/>
</dbReference>
<dbReference type="PANTHER" id="PTHR39336:SF1">
    <property type="entry name" value="PYRIDOXAMINE PHOSPHATE OXIDASE FAMILY PROTEIN (AFU_ORTHOLOGUE AFUA_6G11440)"/>
    <property type="match status" value="1"/>
</dbReference>
<dbReference type="HOGENOM" id="CLU_054794_1_1_3"/>